<dbReference type="EMBL" id="ML976676">
    <property type="protein sequence ID" value="KAF1974226.1"/>
    <property type="molecule type" value="Genomic_DNA"/>
</dbReference>
<accession>A0A6A5VGN2</accession>
<reference evidence="1" key="1">
    <citation type="journal article" date="2020" name="Stud. Mycol.">
        <title>101 Dothideomycetes genomes: a test case for predicting lifestyles and emergence of pathogens.</title>
        <authorList>
            <person name="Haridas S."/>
            <person name="Albert R."/>
            <person name="Binder M."/>
            <person name="Bloem J."/>
            <person name="Labutti K."/>
            <person name="Salamov A."/>
            <person name="Andreopoulos B."/>
            <person name="Baker S."/>
            <person name="Barry K."/>
            <person name="Bills G."/>
            <person name="Bluhm B."/>
            <person name="Cannon C."/>
            <person name="Castanera R."/>
            <person name="Culley D."/>
            <person name="Daum C."/>
            <person name="Ezra D."/>
            <person name="Gonzalez J."/>
            <person name="Henrissat B."/>
            <person name="Kuo A."/>
            <person name="Liang C."/>
            <person name="Lipzen A."/>
            <person name="Lutzoni F."/>
            <person name="Magnuson J."/>
            <person name="Mondo S."/>
            <person name="Nolan M."/>
            <person name="Ohm R."/>
            <person name="Pangilinan J."/>
            <person name="Park H.-J."/>
            <person name="Ramirez L."/>
            <person name="Alfaro M."/>
            <person name="Sun H."/>
            <person name="Tritt A."/>
            <person name="Yoshinaga Y."/>
            <person name="Zwiers L.-H."/>
            <person name="Turgeon B."/>
            <person name="Goodwin S."/>
            <person name="Spatafora J."/>
            <person name="Crous P."/>
            <person name="Grigoriev I."/>
        </authorList>
    </citation>
    <scope>NUCLEOTIDE SEQUENCE</scope>
    <source>
        <strain evidence="1">CBS 107.79</strain>
    </source>
</reference>
<organism evidence="1 2">
    <name type="scientific">Bimuria novae-zelandiae CBS 107.79</name>
    <dbReference type="NCBI Taxonomy" id="1447943"/>
    <lineage>
        <taxon>Eukaryota</taxon>
        <taxon>Fungi</taxon>
        <taxon>Dikarya</taxon>
        <taxon>Ascomycota</taxon>
        <taxon>Pezizomycotina</taxon>
        <taxon>Dothideomycetes</taxon>
        <taxon>Pleosporomycetidae</taxon>
        <taxon>Pleosporales</taxon>
        <taxon>Massarineae</taxon>
        <taxon>Didymosphaeriaceae</taxon>
        <taxon>Bimuria</taxon>
    </lineage>
</organism>
<evidence type="ECO:0000313" key="2">
    <source>
        <dbReference type="Proteomes" id="UP000800036"/>
    </source>
</evidence>
<dbReference type="OrthoDB" id="3763466at2759"/>
<proteinExistence type="predicted"/>
<protein>
    <submittedName>
        <fullName evidence="1">Uncharacterized protein</fullName>
    </submittedName>
</protein>
<keyword evidence="2" id="KW-1185">Reference proteome</keyword>
<sequence>MLADSTTSWQPRCSVLTTPWCSCKTPANYFGRSRKSGSMRFFNKSSNHIARYGIGNLLCRCKHDFRWRFVRWIRMPCRMLIMEHHFGMIGSDRGRVREPQIPLFAKSEYIRPATALEVAEAFYNKGNECRLLVRPEDVNEYVCGDLFGVGFDPTGTVRSVSIVCRVDDYRQPKRTTNGQLYASTPQTSGIM</sequence>
<gene>
    <name evidence="1" type="ORF">BU23DRAFT_119749</name>
</gene>
<dbReference type="AlphaFoldDB" id="A0A6A5VGN2"/>
<evidence type="ECO:0000313" key="1">
    <source>
        <dbReference type="EMBL" id="KAF1974226.1"/>
    </source>
</evidence>
<name>A0A6A5VGN2_9PLEO</name>
<dbReference type="Proteomes" id="UP000800036">
    <property type="component" value="Unassembled WGS sequence"/>
</dbReference>